<name>L8B9F6_PHLRA</name>
<evidence type="ECO:0000313" key="1">
    <source>
        <dbReference type="EMBL" id="CCE89235.1"/>
    </source>
</evidence>
<reference evidence="1" key="1">
    <citation type="journal article" date="2014" name="PLoS ONE">
        <title>Mitochondrial Genome of Phlebia radiata Is the Second Largest (156 kbp) among Fungi and Features Signs of Genome Flexibility and Recent Recombination Events.</title>
        <authorList>
            <person name="Salavirta H."/>
            <person name="Oksanen I."/>
            <person name="Kuuskeri J."/>
            <person name="Makela M."/>
            <person name="Laine P."/>
            <person name="Paulin L."/>
            <person name="Lundell T."/>
        </authorList>
    </citation>
    <scope>NUCLEOTIDE SEQUENCE</scope>
    <source>
        <strain evidence="1">79</strain>
    </source>
</reference>
<dbReference type="AlphaFoldDB" id="L8B9F6"/>
<gene>
    <name evidence="1" type="ORF">PRA_mt0168</name>
</gene>
<dbReference type="GeneID" id="14469599"/>
<accession>L8B9F6</accession>
<dbReference type="EMBL" id="HE613568">
    <property type="protein sequence ID" value="CCE89235.1"/>
    <property type="molecule type" value="Genomic_DNA"/>
</dbReference>
<sequence length="80" mass="9417">MMELARVIICRTSRLSQETLVLPRWFDMNPASLSFLYILSIGALSVMKPEFLCRVPFLCREYVVALEWEMFVPRKRAFSL</sequence>
<organism evidence="1">
    <name type="scientific">Phlebia radiata</name>
    <name type="common">White-rot fungus</name>
    <dbReference type="NCBI Taxonomy" id="5308"/>
    <lineage>
        <taxon>Eukaryota</taxon>
        <taxon>Fungi</taxon>
        <taxon>Dikarya</taxon>
        <taxon>Basidiomycota</taxon>
        <taxon>Agaricomycotina</taxon>
        <taxon>Agaricomycetes</taxon>
        <taxon>Polyporales</taxon>
        <taxon>Meruliaceae</taxon>
        <taxon>Phlebia</taxon>
    </lineage>
</organism>
<proteinExistence type="predicted"/>
<geneLocation type="mitochondrion" evidence="1"/>
<protein>
    <submittedName>
        <fullName evidence="1">Uncharacterized protein</fullName>
    </submittedName>
</protein>
<dbReference type="RefSeq" id="YP_007374953.1">
    <property type="nucleotide sequence ID" value="NC_020148.1"/>
</dbReference>
<keyword evidence="1" id="KW-0496">Mitochondrion</keyword>